<dbReference type="Gene3D" id="1.20.58.1030">
    <property type="match status" value="1"/>
</dbReference>
<comment type="caution">
    <text evidence="9">The sequence shown here is derived from an EMBL/GenBank/DDBJ whole genome shotgun (WGS) entry which is preliminary data.</text>
</comment>
<accession>A0A8J4UQE5</accession>
<dbReference type="EMBL" id="AJWJ01000475">
    <property type="protein sequence ID" value="KAF2070561.1"/>
    <property type="molecule type" value="Genomic_DNA"/>
</dbReference>
<dbReference type="Pfam" id="PF05916">
    <property type="entry name" value="Sld5"/>
    <property type="match status" value="1"/>
</dbReference>
<evidence type="ECO:0000259" key="7">
    <source>
        <dbReference type="Pfam" id="PF05916"/>
    </source>
</evidence>
<dbReference type="GO" id="GO:0000727">
    <property type="term" value="P:double-strand break repair via break-induced replication"/>
    <property type="evidence" value="ECO:0007669"/>
    <property type="project" value="TreeGrafter"/>
</dbReference>
<protein>
    <recommendedName>
        <fullName evidence="3 6">DNA replication complex GINS protein SLD5</fullName>
    </recommendedName>
</protein>
<evidence type="ECO:0000313" key="10">
    <source>
        <dbReference type="Proteomes" id="UP000695562"/>
    </source>
</evidence>
<dbReference type="Gene3D" id="3.40.5.60">
    <property type="match status" value="1"/>
</dbReference>
<dbReference type="Pfam" id="PF16922">
    <property type="entry name" value="SLD5_C"/>
    <property type="match status" value="1"/>
</dbReference>
<proteinExistence type="inferred from homology"/>
<dbReference type="PANTHER" id="PTHR21206:SF0">
    <property type="entry name" value="DNA REPLICATION COMPLEX GINS PROTEIN SLD5"/>
    <property type="match status" value="1"/>
</dbReference>
<keyword evidence="10" id="KW-1185">Reference proteome</keyword>
<organism evidence="9 10">
    <name type="scientific">Polysphondylium violaceum</name>
    <dbReference type="NCBI Taxonomy" id="133409"/>
    <lineage>
        <taxon>Eukaryota</taxon>
        <taxon>Amoebozoa</taxon>
        <taxon>Evosea</taxon>
        <taxon>Eumycetozoa</taxon>
        <taxon>Dictyostelia</taxon>
        <taxon>Dictyosteliales</taxon>
        <taxon>Dictyosteliaceae</taxon>
        <taxon>Polysphondylium</taxon>
    </lineage>
</organism>
<feature type="domain" description="GINS subunit" evidence="7">
    <location>
        <begin position="53"/>
        <end position="128"/>
    </location>
</feature>
<dbReference type="PANTHER" id="PTHR21206">
    <property type="entry name" value="SLD5 PROTEIN"/>
    <property type="match status" value="1"/>
</dbReference>
<comment type="similarity">
    <text evidence="2 6">Belongs to the GINS4/SLD5 family.</text>
</comment>
<sequence length="200" mass="24064">MEDEFDLEERQLLYQLKTLWINEKFSPELLFYDQVLVDSILEKIQLKENICAENNDNIEHQFMANIYEMEIERLKYMVKMYLRARLQKIEKYYSFILQNDQIISRLSDNEKEYCQKFSEMTEDHLKQSFLNGLPKSFKNNDKENVNQPNTSTFVFCQSTDDLGDVQVEDDQIVDFKKGGIYFLRYEPIKFLVEQSKIKLI</sequence>
<dbReference type="PIRSF" id="PIRSF007764">
    <property type="entry name" value="Sld5"/>
    <property type="match status" value="1"/>
</dbReference>
<dbReference type="Proteomes" id="UP000695562">
    <property type="component" value="Unassembled WGS sequence"/>
</dbReference>
<evidence type="ECO:0000256" key="5">
    <source>
        <dbReference type="ARBA" id="ARBA00023242"/>
    </source>
</evidence>
<dbReference type="GO" id="GO:0000811">
    <property type="term" value="C:GINS complex"/>
    <property type="evidence" value="ECO:0007669"/>
    <property type="project" value="UniProtKB-UniRule"/>
</dbReference>
<reference evidence="9" key="1">
    <citation type="submission" date="2020-01" db="EMBL/GenBank/DDBJ databases">
        <title>Development of genomics and gene disruption for Polysphondylium violaceum indicates a role for the polyketide synthase stlB in stalk morphogenesis.</title>
        <authorList>
            <person name="Narita B."/>
            <person name="Kawabe Y."/>
            <person name="Kin K."/>
            <person name="Saito T."/>
            <person name="Gibbs R."/>
            <person name="Kuspa A."/>
            <person name="Muzny D."/>
            <person name="Queller D."/>
            <person name="Richards S."/>
            <person name="Strassman J."/>
            <person name="Sucgang R."/>
            <person name="Worley K."/>
            <person name="Schaap P."/>
        </authorList>
    </citation>
    <scope>NUCLEOTIDE SEQUENCE</scope>
    <source>
        <strain evidence="9">QSvi11</strain>
    </source>
</reference>
<keyword evidence="4 6" id="KW-0235">DNA replication</keyword>
<dbReference type="InterPro" id="IPR036224">
    <property type="entry name" value="GINS_bundle-like_dom_sf"/>
</dbReference>
<name>A0A8J4UQE5_9MYCE</name>
<keyword evidence="5 6" id="KW-0539">Nucleus</keyword>
<evidence type="ECO:0000256" key="3">
    <source>
        <dbReference type="ARBA" id="ARBA00014804"/>
    </source>
</evidence>
<dbReference type="InterPro" id="IPR021151">
    <property type="entry name" value="GINS_A"/>
</dbReference>
<dbReference type="CDD" id="cd11711">
    <property type="entry name" value="GINS_A_Sld5"/>
    <property type="match status" value="1"/>
</dbReference>
<dbReference type="GO" id="GO:0006261">
    <property type="term" value="P:DNA-templated DNA replication"/>
    <property type="evidence" value="ECO:0007669"/>
    <property type="project" value="InterPro"/>
</dbReference>
<evidence type="ECO:0000259" key="8">
    <source>
        <dbReference type="Pfam" id="PF16922"/>
    </source>
</evidence>
<dbReference type="SUPFAM" id="SSF158573">
    <property type="entry name" value="GINS helical bundle-like"/>
    <property type="match status" value="1"/>
</dbReference>
<dbReference type="CDD" id="cd21692">
    <property type="entry name" value="GINS_B_Sld5"/>
    <property type="match status" value="1"/>
</dbReference>
<evidence type="ECO:0000256" key="6">
    <source>
        <dbReference type="PIRNR" id="PIRNR007764"/>
    </source>
</evidence>
<dbReference type="InterPro" id="IPR031633">
    <property type="entry name" value="SLD5_C"/>
</dbReference>
<evidence type="ECO:0000313" key="9">
    <source>
        <dbReference type="EMBL" id="KAF2070561.1"/>
    </source>
</evidence>
<comment type="function">
    <text evidence="6">The GINS complex plays an essential role in the initiation of DNA replication.</text>
</comment>
<evidence type="ECO:0000256" key="2">
    <source>
        <dbReference type="ARBA" id="ARBA00008187"/>
    </source>
</evidence>
<gene>
    <name evidence="9" type="ORF">CYY_008124</name>
</gene>
<dbReference type="SUPFAM" id="SSF160059">
    <property type="entry name" value="PriA/YqbF domain"/>
    <property type="match status" value="1"/>
</dbReference>
<dbReference type="OrthoDB" id="338231at2759"/>
<evidence type="ECO:0000256" key="4">
    <source>
        <dbReference type="ARBA" id="ARBA00022705"/>
    </source>
</evidence>
<comment type="subcellular location">
    <subcellularLocation>
        <location evidence="1 6">Nucleus</location>
    </subcellularLocation>
</comment>
<dbReference type="InterPro" id="IPR008591">
    <property type="entry name" value="GINS_Sld5"/>
</dbReference>
<feature type="domain" description="DNA replication complex GINS protein SLD5 C-terminal" evidence="8">
    <location>
        <begin position="148"/>
        <end position="200"/>
    </location>
</feature>
<evidence type="ECO:0000256" key="1">
    <source>
        <dbReference type="ARBA" id="ARBA00004123"/>
    </source>
</evidence>
<dbReference type="AlphaFoldDB" id="A0A8J4UQE5"/>
<dbReference type="InterPro" id="IPR038749">
    <property type="entry name" value="Sld5_GINS_A"/>
</dbReference>